<feature type="domain" description="Cellulose-binding Sde182 C-terminal" evidence="3">
    <location>
        <begin position="393"/>
        <end position="492"/>
    </location>
</feature>
<evidence type="ECO:0000256" key="1">
    <source>
        <dbReference type="SAM" id="SignalP"/>
    </source>
</evidence>
<feature type="domain" description="Cellulose-binding Sde182 nucleoside hydrolase-like" evidence="2">
    <location>
        <begin position="35"/>
        <end position="305"/>
    </location>
</feature>
<keyword evidence="1" id="KW-0732">Signal</keyword>
<dbReference type="GO" id="GO:0016799">
    <property type="term" value="F:hydrolase activity, hydrolyzing N-glycosyl compounds"/>
    <property type="evidence" value="ECO:0007669"/>
    <property type="project" value="InterPro"/>
</dbReference>
<dbReference type="Pfam" id="PF21027">
    <property type="entry name" value="Sde0182_C"/>
    <property type="match status" value="1"/>
</dbReference>
<dbReference type="InterPro" id="IPR036452">
    <property type="entry name" value="Ribo_hydro-like"/>
</dbReference>
<dbReference type="Gene3D" id="3.90.245.10">
    <property type="entry name" value="Ribonucleoside hydrolase-like"/>
    <property type="match status" value="1"/>
</dbReference>
<evidence type="ECO:0008006" key="6">
    <source>
        <dbReference type="Google" id="ProtNLM"/>
    </source>
</evidence>
<dbReference type="EMBL" id="CAJVPA010000111">
    <property type="protein sequence ID" value="CAG8340995.1"/>
    <property type="molecule type" value="Genomic_DNA"/>
</dbReference>
<comment type="caution">
    <text evidence="4">The sequence shown here is derived from an EMBL/GenBank/DDBJ whole genome shotgun (WGS) entry which is preliminary data.</text>
</comment>
<gene>
    <name evidence="4" type="ORF">PSALAMII_LOCUS2909</name>
</gene>
<dbReference type="Proteomes" id="UP001152646">
    <property type="component" value="Unassembled WGS sequence"/>
</dbReference>
<protein>
    <recommendedName>
        <fullName evidence="6">Cellulose-binding protein</fullName>
    </recommendedName>
</protein>
<feature type="signal peptide" evidence="1">
    <location>
        <begin position="1"/>
        <end position="19"/>
    </location>
</feature>
<organism evidence="4 5">
    <name type="scientific">Penicillium salamii</name>
    <dbReference type="NCBI Taxonomy" id="1612424"/>
    <lineage>
        <taxon>Eukaryota</taxon>
        <taxon>Fungi</taxon>
        <taxon>Dikarya</taxon>
        <taxon>Ascomycota</taxon>
        <taxon>Pezizomycotina</taxon>
        <taxon>Eurotiomycetes</taxon>
        <taxon>Eurotiomycetidae</taxon>
        <taxon>Eurotiales</taxon>
        <taxon>Aspergillaceae</taxon>
        <taxon>Penicillium</taxon>
    </lineage>
</organism>
<dbReference type="InterPro" id="IPR011483">
    <property type="entry name" value="Sde182_NH-like"/>
</dbReference>
<evidence type="ECO:0000313" key="5">
    <source>
        <dbReference type="Proteomes" id="UP001152646"/>
    </source>
</evidence>
<name>A0A9W4ND79_9EURO</name>
<evidence type="ECO:0000259" key="3">
    <source>
        <dbReference type="Pfam" id="PF21027"/>
    </source>
</evidence>
<dbReference type="OrthoDB" id="3592035at2759"/>
<evidence type="ECO:0000259" key="2">
    <source>
        <dbReference type="Pfam" id="PF07632"/>
    </source>
</evidence>
<dbReference type="Gene3D" id="2.60.40.10">
    <property type="entry name" value="Immunoglobulins"/>
    <property type="match status" value="1"/>
</dbReference>
<sequence length="500" mass="54926">MAILTALFVLLTLTVQTLAKAVNTSYFLPIPDKPRVFIVSDISNEPDDAESLTRYLLYSNQFQTEGIVAVTSTWLRDEVYPEDLLSVIDAYGNVTANLNRHAPPDSQYPSGKHMRSLVRKGAATYGMTAVGKNVTLSDGGKLLLERLEEESEQPLWVLAWGGTNVLAQVLYKIHDTYSATEAAAIRSRLRVYAISDQDDTGAWIRQQFPDVFYISSTHGWNQYGLAAWIGISGEDYYGRDVGGPDNTTVDHKWLRDNIQIGPYGKAAYPSFKFIMEGDTPTFLYLIQNGLGVSEQPDYGSWGGRYSKVNPSTVLNFNHYSNAADHVVGKNNKTFVSNQATIWRWRSAFQNDFAARMQWSLPTNVSKANHHPVISVNGSASLAPLNITATAGSTITFNAGATSDPDGDSLSFNWFQYLEPGSTDWNVSGQVPALNVTSTNGGRGARVQIPAASDSCNGKAVTDSGCWLLHLILEVTDDGHHPLTSYRRILIQTTNTTETSS</sequence>
<proteinExistence type="predicted"/>
<evidence type="ECO:0000313" key="4">
    <source>
        <dbReference type="EMBL" id="CAG8340995.1"/>
    </source>
</evidence>
<feature type="chain" id="PRO_5040722920" description="Cellulose-binding protein" evidence="1">
    <location>
        <begin position="20"/>
        <end position="500"/>
    </location>
</feature>
<dbReference type="InterPro" id="IPR048527">
    <property type="entry name" value="Sde182_C"/>
</dbReference>
<dbReference type="AlphaFoldDB" id="A0A9W4ND79"/>
<reference evidence="4" key="1">
    <citation type="submission" date="2021-07" db="EMBL/GenBank/DDBJ databases">
        <authorList>
            <person name="Branca A.L. A."/>
        </authorList>
    </citation>
    <scope>NUCLEOTIDE SEQUENCE</scope>
</reference>
<dbReference type="Pfam" id="PF07632">
    <property type="entry name" value="Sde182_NH-like"/>
    <property type="match status" value="1"/>
</dbReference>
<accession>A0A9W4ND79</accession>
<dbReference type="InterPro" id="IPR013783">
    <property type="entry name" value="Ig-like_fold"/>
</dbReference>